<reference evidence="2" key="1">
    <citation type="submission" date="2016-02" db="EMBL/GenBank/DDBJ databases">
        <authorList>
            <person name="Wibberg D."/>
        </authorList>
    </citation>
    <scope>NUCLEOTIDE SEQUENCE [LARGE SCALE GENOMIC DNA]</scope>
</reference>
<dbReference type="EMBL" id="FLUV01000954">
    <property type="protein sequence ID" value="SBW22193.1"/>
    <property type="molecule type" value="Genomic_DNA"/>
</dbReference>
<name>A0A1C3NX93_9ACTN</name>
<dbReference type="InterPro" id="IPR050678">
    <property type="entry name" value="DNA_Partitioning_ATPase"/>
</dbReference>
<gene>
    <name evidence="1" type="ORF">FDG2_2279</name>
</gene>
<proteinExistence type="predicted"/>
<dbReference type="SUPFAM" id="SSF52540">
    <property type="entry name" value="P-loop containing nucleoside triphosphate hydrolases"/>
    <property type="match status" value="1"/>
</dbReference>
<accession>A0A1C3NX93</accession>
<sequence>MEVRFPADVEASLDPPVVVTFYSLRGGVGRSTALAYAARILAREHRVLCVDMDLEAPGLAALFGVEEALTDGQGVVPLLVNIDLGAEPDITEHLVRVDRDAELYLLPAGLPTPNYARQLAQIDPAAYYREDFNPLRALMSRIRSLRLSFDVILLDARTGISPLSAPLLFDLADLAVVAFFPHPQSFRGTRALVRALLHASTERSAGGSHLTPAPSFLVSPVPSGDQESIERYEERALEQINSWVDGSVLPTGASAFDDAKIADITNFIVYNEAVATSDSVVESADLSRPYEPLAEWISGYLPSNVSPLPDVFFSGRSSGRDTVSIAFSEPKSEKELALDELSFSTVVAEQEDDEELRIFFLRTSATGRALSPDIPLVIGRKGTGKTMIFRKLSAPDTSNVTVVAPSGLGAAWLPGVDEFALLDSVRAELGLEWRAVWQALTALAVAKATPDVQPPAWAPTLGLLRPGSPQTGSSLVEDLRALLAAPDVGPRSWEWIRALDEAARPGTLLLFDGLDSGFGGTPAALFRRAEAITGLLELVNTRGDGLVNLRYKILLREDLYRAVNIPNKSHFFGREVRLSWADPTEYLKVGVKRAVPAPAFRLLLDATVTNDHLPLLDVAVEVWSEDLTRTAWRLLAGERVAGSKTAFTWNWVWKRLADANDDHSPRALLQLLGLARDRERTLNIQTGHSRSVIRPKAMIDSLGDVSEQALISLQEEFPELKSLLDELRSLPLTPFAASDIRAPEDIRRLAQEVGLLGVSMGTPEQPERFRVPELYRLALNMGRKGQR</sequence>
<evidence type="ECO:0000313" key="1">
    <source>
        <dbReference type="EMBL" id="SBW22193.1"/>
    </source>
</evidence>
<keyword evidence="2" id="KW-1185">Reference proteome</keyword>
<dbReference type="PANTHER" id="PTHR13696">
    <property type="entry name" value="P-LOOP CONTAINING NUCLEOSIDE TRIPHOSPHATE HYDROLASE"/>
    <property type="match status" value="1"/>
</dbReference>
<dbReference type="AlphaFoldDB" id="A0A1C3NX93"/>
<dbReference type="InterPro" id="IPR027417">
    <property type="entry name" value="P-loop_NTPase"/>
</dbReference>
<organism evidence="1 2">
    <name type="scientific">Candidatus Protofrankia californiensis</name>
    <dbReference type="NCBI Taxonomy" id="1839754"/>
    <lineage>
        <taxon>Bacteria</taxon>
        <taxon>Bacillati</taxon>
        <taxon>Actinomycetota</taxon>
        <taxon>Actinomycetes</taxon>
        <taxon>Frankiales</taxon>
        <taxon>Frankiaceae</taxon>
        <taxon>Protofrankia</taxon>
    </lineage>
</organism>
<dbReference type="InterPro" id="IPR059206">
    <property type="entry name" value="Sll1717-like"/>
</dbReference>
<dbReference type="NCBIfam" id="NF047389">
    <property type="entry name" value="ATPase_Sll1717"/>
    <property type="match status" value="1"/>
</dbReference>
<dbReference type="Gene3D" id="3.40.50.300">
    <property type="entry name" value="P-loop containing nucleotide triphosphate hydrolases"/>
    <property type="match status" value="1"/>
</dbReference>
<dbReference type="NCBIfam" id="NF047398">
    <property type="entry name" value="AAA_KGGVGR"/>
    <property type="match status" value="1"/>
</dbReference>
<dbReference type="PANTHER" id="PTHR13696:SF52">
    <property type="entry name" value="PARA FAMILY PROTEIN CT_582"/>
    <property type="match status" value="1"/>
</dbReference>
<protein>
    <submittedName>
        <fullName evidence="1">CobQ/CobB/MinD/ParA nucleotide binding domain-containing protein</fullName>
    </submittedName>
</protein>
<dbReference type="Proteomes" id="UP000199013">
    <property type="component" value="Unassembled WGS sequence"/>
</dbReference>
<evidence type="ECO:0000313" key="2">
    <source>
        <dbReference type="Proteomes" id="UP000199013"/>
    </source>
</evidence>